<sequence>MAEVNVQNLLRLYKLRDRFDAVILAVHACLVEREFRCINSGEERNTQQEFDFGETLPPNWNSLDDVYALQYRRGNFSSVYILKALRLGDKMMLYLMEEDESKMFDIELDVESYTSTSAEYNSTQGTQQMDRIFKHLEQLKTKIFKEVVDKFTSSTSRAGSHEERRQNRTDNQREQPSRLIDDDPLRIPPRRPPDFHGEWAPPAVGPFRYGDGDRFPGHPGGSGGMLMDPFRTGGMGGVGPGRFGPPPLPGQLPRGAVPPGARFDPFGPVPPRGSGADPRSGRFAGPDSDHLPPPGYDDMFM</sequence>
<keyword evidence="7" id="KW-1185">Reference proteome</keyword>
<dbReference type="PANTHER" id="PTHR13266:SF1">
    <property type="entry name" value="PROTEASOME INHIBITOR PI31 SUBUNIT"/>
    <property type="match status" value="1"/>
</dbReference>
<name>A0A2B4RE19_STYPI</name>
<dbReference type="Pfam" id="PF11566">
    <property type="entry name" value="PI31_Prot_N"/>
    <property type="match status" value="1"/>
</dbReference>
<dbReference type="GO" id="GO:0043161">
    <property type="term" value="P:proteasome-mediated ubiquitin-dependent protein catabolic process"/>
    <property type="evidence" value="ECO:0007669"/>
    <property type="project" value="InterPro"/>
</dbReference>
<comment type="caution">
    <text evidence="6">The sequence shown here is derived from an EMBL/GenBank/DDBJ whole genome shotgun (WGS) entry which is preliminary data.</text>
</comment>
<evidence type="ECO:0000256" key="1">
    <source>
        <dbReference type="ARBA" id="ARBA00006405"/>
    </source>
</evidence>
<evidence type="ECO:0000259" key="5">
    <source>
        <dbReference type="Pfam" id="PF11566"/>
    </source>
</evidence>
<feature type="domain" description="PI31 proteasome regulator N-terminal" evidence="5">
    <location>
        <begin position="15"/>
        <end position="156"/>
    </location>
</feature>
<organism evidence="6 7">
    <name type="scientific">Stylophora pistillata</name>
    <name type="common">Smooth cauliflower coral</name>
    <dbReference type="NCBI Taxonomy" id="50429"/>
    <lineage>
        <taxon>Eukaryota</taxon>
        <taxon>Metazoa</taxon>
        <taxon>Cnidaria</taxon>
        <taxon>Anthozoa</taxon>
        <taxon>Hexacorallia</taxon>
        <taxon>Scleractinia</taxon>
        <taxon>Astrocoeniina</taxon>
        <taxon>Pocilloporidae</taxon>
        <taxon>Stylophora</taxon>
    </lineage>
</organism>
<accession>A0A2B4RE19</accession>
<comment type="similarity">
    <text evidence="1">Belongs to the proteasome inhibitor PI31 family.</text>
</comment>
<reference evidence="7" key="1">
    <citation type="journal article" date="2017" name="bioRxiv">
        <title>Comparative analysis of the genomes of Stylophora pistillata and Acropora digitifera provides evidence for extensive differences between species of corals.</title>
        <authorList>
            <person name="Voolstra C.R."/>
            <person name="Li Y."/>
            <person name="Liew Y.J."/>
            <person name="Baumgarten S."/>
            <person name="Zoccola D."/>
            <person name="Flot J.-F."/>
            <person name="Tambutte S."/>
            <person name="Allemand D."/>
            <person name="Aranda M."/>
        </authorList>
    </citation>
    <scope>NUCLEOTIDE SEQUENCE [LARGE SCALE GENOMIC DNA]</scope>
</reference>
<dbReference type="PANTHER" id="PTHR13266">
    <property type="entry name" value="PROTEASOME INHIBITOR"/>
    <property type="match status" value="1"/>
</dbReference>
<gene>
    <name evidence="6" type="primary">PSMF1</name>
    <name evidence="6" type="ORF">AWC38_SpisGene21311</name>
</gene>
<evidence type="ECO:0000256" key="4">
    <source>
        <dbReference type="SAM" id="MobiDB-lite"/>
    </source>
</evidence>
<dbReference type="Gene3D" id="3.40.1000.30">
    <property type="match status" value="1"/>
</dbReference>
<feature type="region of interest" description="Disordered" evidence="4">
    <location>
        <begin position="152"/>
        <end position="203"/>
    </location>
</feature>
<dbReference type="STRING" id="50429.A0A2B4RE19"/>
<dbReference type="AlphaFoldDB" id="A0A2B4RE19"/>
<dbReference type="EMBL" id="LSMT01000768">
    <property type="protein sequence ID" value="PFX14525.1"/>
    <property type="molecule type" value="Genomic_DNA"/>
</dbReference>
<protein>
    <recommendedName>
        <fullName evidence="2">Proteasome inhibitor PI31 subunit</fullName>
    </recommendedName>
</protein>
<feature type="region of interest" description="Disordered" evidence="4">
    <location>
        <begin position="242"/>
        <end position="301"/>
    </location>
</feature>
<evidence type="ECO:0000256" key="2">
    <source>
        <dbReference type="ARBA" id="ARBA00015575"/>
    </source>
</evidence>
<evidence type="ECO:0000313" key="7">
    <source>
        <dbReference type="Proteomes" id="UP000225706"/>
    </source>
</evidence>
<evidence type="ECO:0000256" key="3">
    <source>
        <dbReference type="ARBA" id="ARBA00022942"/>
    </source>
</evidence>
<dbReference type="GO" id="GO:0000502">
    <property type="term" value="C:proteasome complex"/>
    <property type="evidence" value="ECO:0007669"/>
    <property type="project" value="UniProtKB-KW"/>
</dbReference>
<dbReference type="Proteomes" id="UP000225706">
    <property type="component" value="Unassembled WGS sequence"/>
</dbReference>
<dbReference type="InterPro" id="IPR045128">
    <property type="entry name" value="PI31-like"/>
</dbReference>
<dbReference type="GO" id="GO:0070628">
    <property type="term" value="F:proteasome binding"/>
    <property type="evidence" value="ECO:0007669"/>
    <property type="project" value="InterPro"/>
</dbReference>
<feature type="compositionally biased region" description="Basic and acidic residues" evidence="4">
    <location>
        <begin position="159"/>
        <end position="197"/>
    </location>
</feature>
<dbReference type="InterPro" id="IPR021625">
    <property type="entry name" value="PI31_Prot_N"/>
</dbReference>
<keyword evidence="3 6" id="KW-0647">Proteasome</keyword>
<proteinExistence type="inferred from homology"/>
<evidence type="ECO:0000313" key="6">
    <source>
        <dbReference type="EMBL" id="PFX14525.1"/>
    </source>
</evidence>
<dbReference type="OrthoDB" id="68090at2759"/>
<dbReference type="GO" id="GO:0004866">
    <property type="term" value="F:endopeptidase inhibitor activity"/>
    <property type="evidence" value="ECO:0007669"/>
    <property type="project" value="InterPro"/>
</dbReference>